<dbReference type="InterPro" id="IPR044845">
    <property type="entry name" value="HPAT/SRGT1-like"/>
</dbReference>
<evidence type="ECO:0000256" key="2">
    <source>
        <dbReference type="ARBA" id="ARBA00022676"/>
    </source>
</evidence>
<proteinExistence type="predicted"/>
<dbReference type="OrthoDB" id="10259977at2759"/>
<dbReference type="GO" id="GO:0016020">
    <property type="term" value="C:membrane"/>
    <property type="evidence" value="ECO:0007669"/>
    <property type="project" value="UniProtKB-SubCell"/>
</dbReference>
<dbReference type="InterPro" id="IPR056508">
    <property type="entry name" value="HPAT-like"/>
</dbReference>
<dbReference type="Proteomes" id="UP000886520">
    <property type="component" value="Chromosome 20"/>
</dbReference>
<comment type="subcellular location">
    <subcellularLocation>
        <location evidence="1">Membrane</location>
        <topology evidence="1">Single-pass membrane protein</topology>
    </subcellularLocation>
</comment>
<name>A0A9D4U9U6_ADICA</name>
<evidence type="ECO:0000259" key="7">
    <source>
        <dbReference type="Pfam" id="PF23452"/>
    </source>
</evidence>
<keyword evidence="4" id="KW-0812">Transmembrane</keyword>
<evidence type="ECO:0000256" key="4">
    <source>
        <dbReference type="ARBA" id="ARBA00022692"/>
    </source>
</evidence>
<keyword evidence="3" id="KW-0808">Transferase</keyword>
<sequence length="370" mass="42336">MGSKSLLFWALILFATFLATYNTISLLQSGHSSSTGSFDSDTDSMINSFDPIVKLRQKFSIERRHQRQGKQRLFHVAVTASNSAYNHWQCRIMYYWYKKFQHMPGSEMGGFTRILHSGTNDHLMMEIPTVVVDELPKGVDQGYVVLNRPWAFVQWLQRVPIEEDYIMMAEPDHIIVKPLPNLATEDIPAAFPFFYITPTKYEEVVRKYYPEHMGPVSNVDPIGNSPAIIKKSQLEKIAPTWMNISLQMKGDPEADKTFGWVLEMYAYAIASAVHGVKHALKKDFMIQPPWDLEVGEKLLIHYTYGCDYNMKGELTYGKIGEWRFDKRSHLLGAPPKNLPLPPRGVPESVVTLVKMVNEATANIPFWEEGK</sequence>
<keyword evidence="5" id="KW-1133">Transmembrane helix</keyword>
<dbReference type="GO" id="GO:0016757">
    <property type="term" value="F:glycosyltransferase activity"/>
    <property type="evidence" value="ECO:0007669"/>
    <property type="project" value="UniProtKB-KW"/>
</dbReference>
<comment type="caution">
    <text evidence="8">The sequence shown here is derived from an EMBL/GenBank/DDBJ whole genome shotgun (WGS) entry which is preliminary data.</text>
</comment>
<gene>
    <name evidence="8" type="ORF">GOP47_0020799</name>
</gene>
<dbReference type="Pfam" id="PF23452">
    <property type="entry name" value="HPAT"/>
    <property type="match status" value="1"/>
</dbReference>
<evidence type="ECO:0000256" key="6">
    <source>
        <dbReference type="ARBA" id="ARBA00023136"/>
    </source>
</evidence>
<dbReference type="PANTHER" id="PTHR31485">
    <property type="entry name" value="PEPTIDYL SERINE ALPHA-GALACTOSYLTRANSFERASE"/>
    <property type="match status" value="1"/>
</dbReference>
<organism evidence="8 9">
    <name type="scientific">Adiantum capillus-veneris</name>
    <name type="common">Maidenhair fern</name>
    <dbReference type="NCBI Taxonomy" id="13818"/>
    <lineage>
        <taxon>Eukaryota</taxon>
        <taxon>Viridiplantae</taxon>
        <taxon>Streptophyta</taxon>
        <taxon>Embryophyta</taxon>
        <taxon>Tracheophyta</taxon>
        <taxon>Polypodiopsida</taxon>
        <taxon>Polypodiidae</taxon>
        <taxon>Polypodiales</taxon>
        <taxon>Pteridineae</taxon>
        <taxon>Pteridaceae</taxon>
        <taxon>Vittarioideae</taxon>
        <taxon>Adiantum</taxon>
    </lineage>
</organism>
<evidence type="ECO:0000313" key="8">
    <source>
        <dbReference type="EMBL" id="KAI5064129.1"/>
    </source>
</evidence>
<accession>A0A9D4U9U6</accession>
<keyword evidence="9" id="KW-1185">Reference proteome</keyword>
<reference evidence="8" key="1">
    <citation type="submission" date="2021-01" db="EMBL/GenBank/DDBJ databases">
        <title>Adiantum capillus-veneris genome.</title>
        <authorList>
            <person name="Fang Y."/>
            <person name="Liao Q."/>
        </authorList>
    </citation>
    <scope>NUCLEOTIDE SEQUENCE</scope>
    <source>
        <strain evidence="8">H3</strain>
        <tissue evidence="8">Leaf</tissue>
    </source>
</reference>
<dbReference type="AlphaFoldDB" id="A0A9D4U9U6"/>
<feature type="domain" description="Hydroxyproline O-arabinosyltransferase-like" evidence="7">
    <location>
        <begin position="74"/>
        <end position="367"/>
    </location>
</feature>
<keyword evidence="6" id="KW-0472">Membrane</keyword>
<dbReference type="EMBL" id="JABFUD020000020">
    <property type="protein sequence ID" value="KAI5064129.1"/>
    <property type="molecule type" value="Genomic_DNA"/>
</dbReference>
<evidence type="ECO:0000256" key="3">
    <source>
        <dbReference type="ARBA" id="ARBA00022679"/>
    </source>
</evidence>
<evidence type="ECO:0000313" key="9">
    <source>
        <dbReference type="Proteomes" id="UP000886520"/>
    </source>
</evidence>
<keyword evidence="2" id="KW-0328">Glycosyltransferase</keyword>
<evidence type="ECO:0000256" key="5">
    <source>
        <dbReference type="ARBA" id="ARBA00022989"/>
    </source>
</evidence>
<evidence type="ECO:0000256" key="1">
    <source>
        <dbReference type="ARBA" id="ARBA00004167"/>
    </source>
</evidence>
<protein>
    <recommendedName>
        <fullName evidence="7">Hydroxyproline O-arabinosyltransferase-like domain-containing protein</fullName>
    </recommendedName>
</protein>
<dbReference type="PANTHER" id="PTHR31485:SF3">
    <property type="entry name" value="HYDROXYPROLINE O-ARABINOSYLTRANSFERASE 1"/>
    <property type="match status" value="1"/>
</dbReference>